<dbReference type="EMBL" id="JACHMX010000001">
    <property type="protein sequence ID" value="MBB5857721.1"/>
    <property type="molecule type" value="Genomic_DNA"/>
</dbReference>
<dbReference type="Gene3D" id="3.40.109.10">
    <property type="entry name" value="NADH Oxidase"/>
    <property type="match status" value="1"/>
</dbReference>
<dbReference type="GO" id="GO:0016491">
    <property type="term" value="F:oxidoreductase activity"/>
    <property type="evidence" value="ECO:0007669"/>
    <property type="project" value="InterPro"/>
</dbReference>
<dbReference type="InterPro" id="IPR000415">
    <property type="entry name" value="Nitroreductase-like"/>
</dbReference>
<reference evidence="1 2" key="1">
    <citation type="submission" date="2020-08" db="EMBL/GenBank/DDBJ databases">
        <title>Sequencing the genomes of 1000 actinobacteria strains.</title>
        <authorList>
            <person name="Klenk H.-P."/>
        </authorList>
    </citation>
    <scope>NUCLEOTIDE SEQUENCE [LARGE SCALE GENOMIC DNA]</scope>
    <source>
        <strain evidence="1 2">DSM 45272</strain>
    </source>
</reference>
<organism evidence="1 2">
    <name type="scientific">Amycolatopsis umgeniensis</name>
    <dbReference type="NCBI Taxonomy" id="336628"/>
    <lineage>
        <taxon>Bacteria</taxon>
        <taxon>Bacillati</taxon>
        <taxon>Actinomycetota</taxon>
        <taxon>Actinomycetes</taxon>
        <taxon>Pseudonocardiales</taxon>
        <taxon>Pseudonocardiaceae</taxon>
        <taxon>Amycolatopsis</taxon>
    </lineage>
</organism>
<dbReference type="AlphaFoldDB" id="A0A841BFP7"/>
<proteinExistence type="predicted"/>
<dbReference type="RefSeq" id="WP_184904074.1">
    <property type="nucleotide sequence ID" value="NZ_JACHMX010000001.1"/>
</dbReference>
<accession>A0A841BFP7</accession>
<keyword evidence="2" id="KW-1185">Reference proteome</keyword>
<evidence type="ECO:0000313" key="1">
    <source>
        <dbReference type="EMBL" id="MBB5857721.1"/>
    </source>
</evidence>
<dbReference type="Proteomes" id="UP000580861">
    <property type="component" value="Unassembled WGS sequence"/>
</dbReference>
<comment type="caution">
    <text evidence="1">The sequence shown here is derived from an EMBL/GenBank/DDBJ whole genome shotgun (WGS) entry which is preliminary data.</text>
</comment>
<protein>
    <recommendedName>
        <fullName evidence="3">Nitroreductase family protein</fullName>
    </recommendedName>
</protein>
<name>A0A841BFP7_9PSEU</name>
<sequence>MSAPAVLGTHEWTAEETRILVRAARWTPRQWLRGEWPLEVRGDGVDVVERPGEDSRGRLIACGALLVHLEIAMRALGWLPKTDFSRDDADPRRIARITAAARKRPDAGDLAWFGAMSGRASYSCHGSPILSVDEEPADGVRVKSLSPRRIRSLPRVGAAIARTIAPPGEDPEESWSAFLVTTASEARRPLVRAGLLAQRIRLHATEAGLRCSTVIEPFDPPKVRVSLFGLTGLPGIPQLVVGIHHARRR</sequence>
<evidence type="ECO:0000313" key="2">
    <source>
        <dbReference type="Proteomes" id="UP000580861"/>
    </source>
</evidence>
<gene>
    <name evidence="1" type="ORF">HDA45_007808</name>
</gene>
<evidence type="ECO:0008006" key="3">
    <source>
        <dbReference type="Google" id="ProtNLM"/>
    </source>
</evidence>